<proteinExistence type="inferred from homology"/>
<dbReference type="EC" id="3.4.23.-" evidence="5"/>
<organism evidence="5 6">
    <name type="scientific">Longispora fulva</name>
    <dbReference type="NCBI Taxonomy" id="619741"/>
    <lineage>
        <taxon>Bacteria</taxon>
        <taxon>Bacillati</taxon>
        <taxon>Actinomycetota</taxon>
        <taxon>Actinomycetes</taxon>
        <taxon>Micromonosporales</taxon>
        <taxon>Micromonosporaceae</taxon>
        <taxon>Longispora</taxon>
    </lineage>
</organism>
<keyword evidence="4 5" id="KW-0378">Hydrolase</keyword>
<gene>
    <name evidence="5" type="ORF">IW245_001672</name>
</gene>
<keyword evidence="6" id="KW-1185">Reference proteome</keyword>
<sequence>MTARVLVAGLGNIFLGDDGFGVEVARRLTAEGDLPAGAEVGDFGIRGVHLAYELLSGYDTAILVDATSRGEPPGTVYALDLSAELAGPPAGSAPQVLLDAHGMQPDAVLALLHRMGADIGRVLLVGCEPEDLGDGIGLSPPVAAAVDEAVLLVRALAAEAAEDHTRGGVR</sequence>
<dbReference type="AlphaFoldDB" id="A0A8J7GPE6"/>
<evidence type="ECO:0000256" key="4">
    <source>
        <dbReference type="ARBA" id="ARBA00022801"/>
    </source>
</evidence>
<dbReference type="PANTHER" id="PTHR30302">
    <property type="entry name" value="HYDROGENASE 1 MATURATION PROTEASE"/>
    <property type="match status" value="1"/>
</dbReference>
<dbReference type="InterPro" id="IPR023430">
    <property type="entry name" value="Pept_HybD-like_dom_sf"/>
</dbReference>
<dbReference type="RefSeq" id="WP_197002579.1">
    <property type="nucleotide sequence ID" value="NZ_BONS01000003.1"/>
</dbReference>
<keyword evidence="3" id="KW-0064">Aspartyl protease</keyword>
<evidence type="ECO:0000313" key="5">
    <source>
        <dbReference type="EMBL" id="MBG6135478.1"/>
    </source>
</evidence>
<dbReference type="PRINTS" id="PR00446">
    <property type="entry name" value="HYDRGNUPTAKE"/>
</dbReference>
<protein>
    <submittedName>
        <fullName evidence="5">Hydrogenase maturation protease</fullName>
        <ecNumber evidence="5">3.4.23.-</ecNumber>
    </submittedName>
</protein>
<evidence type="ECO:0000256" key="3">
    <source>
        <dbReference type="ARBA" id="ARBA00022750"/>
    </source>
</evidence>
<dbReference type="GO" id="GO:0008047">
    <property type="term" value="F:enzyme activator activity"/>
    <property type="evidence" value="ECO:0007669"/>
    <property type="project" value="InterPro"/>
</dbReference>
<name>A0A8J7GPE6_9ACTN</name>
<dbReference type="Proteomes" id="UP000622552">
    <property type="component" value="Unassembled WGS sequence"/>
</dbReference>
<dbReference type="Pfam" id="PF01750">
    <property type="entry name" value="HycI"/>
    <property type="match status" value="1"/>
</dbReference>
<evidence type="ECO:0000256" key="2">
    <source>
        <dbReference type="ARBA" id="ARBA00022670"/>
    </source>
</evidence>
<dbReference type="SUPFAM" id="SSF53163">
    <property type="entry name" value="HybD-like"/>
    <property type="match status" value="1"/>
</dbReference>
<evidence type="ECO:0000256" key="1">
    <source>
        <dbReference type="ARBA" id="ARBA00006814"/>
    </source>
</evidence>
<accession>A0A8J7GPE6</accession>
<dbReference type="PANTHER" id="PTHR30302:SF1">
    <property type="entry name" value="HYDROGENASE 2 MATURATION PROTEASE"/>
    <property type="match status" value="1"/>
</dbReference>
<dbReference type="InterPro" id="IPR000671">
    <property type="entry name" value="Peptidase_A31"/>
</dbReference>
<comment type="caution">
    <text evidence="5">The sequence shown here is derived from an EMBL/GenBank/DDBJ whole genome shotgun (WGS) entry which is preliminary data.</text>
</comment>
<dbReference type="CDD" id="cd06068">
    <property type="entry name" value="H2MP_like-1"/>
    <property type="match status" value="1"/>
</dbReference>
<reference evidence="5" key="1">
    <citation type="submission" date="2020-11" db="EMBL/GenBank/DDBJ databases">
        <title>Sequencing the genomes of 1000 actinobacteria strains.</title>
        <authorList>
            <person name="Klenk H.-P."/>
        </authorList>
    </citation>
    <scope>NUCLEOTIDE SEQUENCE</scope>
    <source>
        <strain evidence="5">DSM 45356</strain>
    </source>
</reference>
<dbReference type="GO" id="GO:0004190">
    <property type="term" value="F:aspartic-type endopeptidase activity"/>
    <property type="evidence" value="ECO:0007669"/>
    <property type="project" value="UniProtKB-KW"/>
</dbReference>
<evidence type="ECO:0000313" key="6">
    <source>
        <dbReference type="Proteomes" id="UP000622552"/>
    </source>
</evidence>
<keyword evidence="2 5" id="KW-0645">Protease</keyword>
<dbReference type="EMBL" id="JADOUF010000001">
    <property type="protein sequence ID" value="MBG6135478.1"/>
    <property type="molecule type" value="Genomic_DNA"/>
</dbReference>
<dbReference type="GO" id="GO:0016485">
    <property type="term" value="P:protein processing"/>
    <property type="evidence" value="ECO:0007669"/>
    <property type="project" value="TreeGrafter"/>
</dbReference>
<dbReference type="NCBIfam" id="TIGR00072">
    <property type="entry name" value="hydrog_prot"/>
    <property type="match status" value="1"/>
</dbReference>
<dbReference type="Gene3D" id="3.40.50.1450">
    <property type="entry name" value="HybD-like"/>
    <property type="match status" value="1"/>
</dbReference>
<comment type="similarity">
    <text evidence="1">Belongs to the peptidase A31 family.</text>
</comment>